<evidence type="ECO:0008006" key="12">
    <source>
        <dbReference type="Google" id="ProtNLM"/>
    </source>
</evidence>
<comment type="similarity">
    <text evidence="2 8">Belongs to the cytochrome P450 family.</text>
</comment>
<organism evidence="10 11">
    <name type="scientific">Orchesella dallaii</name>
    <dbReference type="NCBI Taxonomy" id="48710"/>
    <lineage>
        <taxon>Eukaryota</taxon>
        <taxon>Metazoa</taxon>
        <taxon>Ecdysozoa</taxon>
        <taxon>Arthropoda</taxon>
        <taxon>Hexapoda</taxon>
        <taxon>Collembola</taxon>
        <taxon>Entomobryomorpha</taxon>
        <taxon>Entomobryoidea</taxon>
        <taxon>Orchesellidae</taxon>
        <taxon>Orchesellinae</taxon>
        <taxon>Orchesella</taxon>
    </lineage>
</organism>
<dbReference type="Pfam" id="PF00067">
    <property type="entry name" value="p450"/>
    <property type="match status" value="1"/>
</dbReference>
<name>A0ABP1S9Q7_9HEXA</name>
<dbReference type="PRINTS" id="PR00385">
    <property type="entry name" value="P450"/>
</dbReference>
<dbReference type="InterPro" id="IPR036396">
    <property type="entry name" value="Cyt_P450_sf"/>
</dbReference>
<evidence type="ECO:0000256" key="8">
    <source>
        <dbReference type="RuleBase" id="RU000461"/>
    </source>
</evidence>
<dbReference type="PRINTS" id="PR00463">
    <property type="entry name" value="EP450I"/>
</dbReference>
<dbReference type="PANTHER" id="PTHR24291">
    <property type="entry name" value="CYTOCHROME P450 FAMILY 4"/>
    <property type="match status" value="1"/>
</dbReference>
<keyword evidence="3 8" id="KW-0349">Heme</keyword>
<keyword evidence="5 8" id="KW-0560">Oxidoreductase</keyword>
<evidence type="ECO:0000256" key="2">
    <source>
        <dbReference type="ARBA" id="ARBA00010617"/>
    </source>
</evidence>
<dbReference type="InterPro" id="IPR017972">
    <property type="entry name" value="Cyt_P450_CS"/>
</dbReference>
<dbReference type="InterPro" id="IPR001128">
    <property type="entry name" value="Cyt_P450"/>
</dbReference>
<evidence type="ECO:0000256" key="1">
    <source>
        <dbReference type="ARBA" id="ARBA00001971"/>
    </source>
</evidence>
<evidence type="ECO:0000256" key="6">
    <source>
        <dbReference type="ARBA" id="ARBA00023004"/>
    </source>
</evidence>
<keyword evidence="9" id="KW-0472">Membrane</keyword>
<keyword evidence="6 8" id="KW-0408">Iron</keyword>
<keyword evidence="11" id="KW-1185">Reference proteome</keyword>
<evidence type="ECO:0000256" key="7">
    <source>
        <dbReference type="ARBA" id="ARBA00023033"/>
    </source>
</evidence>
<reference evidence="10 11" key="1">
    <citation type="submission" date="2024-08" db="EMBL/GenBank/DDBJ databases">
        <authorList>
            <person name="Cucini C."/>
            <person name="Frati F."/>
        </authorList>
    </citation>
    <scope>NUCLEOTIDE SEQUENCE [LARGE SCALE GENOMIC DNA]</scope>
</reference>
<protein>
    <recommendedName>
        <fullName evidence="12">Cytochrome P450</fullName>
    </recommendedName>
</protein>
<dbReference type="InterPro" id="IPR002401">
    <property type="entry name" value="Cyt_P450_E_grp-I"/>
</dbReference>
<comment type="caution">
    <text evidence="10">The sequence shown here is derived from an EMBL/GenBank/DDBJ whole genome shotgun (WGS) entry which is preliminary data.</text>
</comment>
<keyword evidence="9" id="KW-1133">Transmembrane helix</keyword>
<dbReference type="InterPro" id="IPR050196">
    <property type="entry name" value="Cytochrome_P450_Monoox"/>
</dbReference>
<sequence>MDPIHFTSDSMKVYSESNKLQEMTLIIIVISLLILYMVVQLAAKRYFVKVKFRSITKPEGKKNRWDKIPRYPIWKAIWLCKDQKSIIQSARRLSAEYGPLLRVTGFGQEYVVLHTPELAEKILSSRDLRHTVKPPQLYGPIIDMIGEGVFASNGELWHSRRKTLSKAFTNPALKRYIQIYNKSAKRLVAQLTNVFRKDDKEYHQINFAIQASGFEIIAETVLGLDVTQYKKDTEIMFTSVNRWRQIAFERLSSGWFVLPQFLRWSSVSGEYNRTITNIEDVIKRMIKRYRDERQESKLGSNNTESFDNMMELMIKSGLNESEILNEVKTMIMAGYETVSATIHILLFMLASNQTHQILCREEVDRIFGDPAKCVNAELTMDALSEMKYVERCLLESMRMFPISYMTARKLETPLLLDDDLEVPSGTTVVLPTIILHRSPNLFPQPDEFQPDRFLPENCAKRRAYTYLPFSAGPRICIGLKFAILEAKTIVAHILREFEIYTCDKIDDVPIIPSVLLRPERDFYFRLEKRNVKPSI</sequence>
<keyword evidence="4 8" id="KW-0479">Metal-binding</keyword>
<proteinExistence type="inferred from homology"/>
<keyword evidence="9" id="KW-0812">Transmembrane</keyword>
<dbReference type="Gene3D" id="1.10.630.10">
    <property type="entry name" value="Cytochrome P450"/>
    <property type="match status" value="1"/>
</dbReference>
<feature type="transmembrane region" description="Helical" evidence="9">
    <location>
        <begin position="23"/>
        <end position="43"/>
    </location>
</feature>
<evidence type="ECO:0000256" key="4">
    <source>
        <dbReference type="ARBA" id="ARBA00022723"/>
    </source>
</evidence>
<dbReference type="PANTHER" id="PTHR24291:SF177">
    <property type="entry name" value="CYTOCHROME P450 4AA1-RELATED"/>
    <property type="match status" value="1"/>
</dbReference>
<evidence type="ECO:0000256" key="9">
    <source>
        <dbReference type="SAM" id="Phobius"/>
    </source>
</evidence>
<dbReference type="EMBL" id="CAXLJM020000172">
    <property type="protein sequence ID" value="CAL8148553.1"/>
    <property type="molecule type" value="Genomic_DNA"/>
</dbReference>
<dbReference type="Proteomes" id="UP001642540">
    <property type="component" value="Unassembled WGS sequence"/>
</dbReference>
<accession>A0ABP1S9Q7</accession>
<evidence type="ECO:0000256" key="5">
    <source>
        <dbReference type="ARBA" id="ARBA00023002"/>
    </source>
</evidence>
<evidence type="ECO:0000256" key="3">
    <source>
        <dbReference type="ARBA" id="ARBA00022617"/>
    </source>
</evidence>
<keyword evidence="7 8" id="KW-0503">Monooxygenase</keyword>
<dbReference type="PROSITE" id="PS00086">
    <property type="entry name" value="CYTOCHROME_P450"/>
    <property type="match status" value="1"/>
</dbReference>
<evidence type="ECO:0000313" key="11">
    <source>
        <dbReference type="Proteomes" id="UP001642540"/>
    </source>
</evidence>
<gene>
    <name evidence="10" type="ORF">ODALV1_LOCUS31457</name>
</gene>
<comment type="cofactor">
    <cofactor evidence="1">
        <name>heme</name>
        <dbReference type="ChEBI" id="CHEBI:30413"/>
    </cofactor>
</comment>
<evidence type="ECO:0000313" key="10">
    <source>
        <dbReference type="EMBL" id="CAL8148553.1"/>
    </source>
</evidence>
<dbReference type="SUPFAM" id="SSF48264">
    <property type="entry name" value="Cytochrome P450"/>
    <property type="match status" value="1"/>
</dbReference>